<comment type="caution">
    <text evidence="1">The sequence shown here is derived from an EMBL/GenBank/DDBJ whole genome shotgun (WGS) entry which is preliminary data.</text>
</comment>
<name>A0ABR2JZ83_9EUKA</name>
<accession>A0ABR2JZ83</accession>
<proteinExistence type="predicted"/>
<evidence type="ECO:0000313" key="2">
    <source>
        <dbReference type="Proteomes" id="UP001470230"/>
    </source>
</evidence>
<dbReference type="EMBL" id="JAPFFF010000008">
    <property type="protein sequence ID" value="KAK8884171.1"/>
    <property type="molecule type" value="Genomic_DNA"/>
</dbReference>
<gene>
    <name evidence="1" type="ORF">M9Y10_043277</name>
</gene>
<organism evidence="1 2">
    <name type="scientific">Tritrichomonas musculus</name>
    <dbReference type="NCBI Taxonomy" id="1915356"/>
    <lineage>
        <taxon>Eukaryota</taxon>
        <taxon>Metamonada</taxon>
        <taxon>Parabasalia</taxon>
        <taxon>Tritrichomonadida</taxon>
        <taxon>Tritrichomonadidae</taxon>
        <taxon>Tritrichomonas</taxon>
    </lineage>
</organism>
<reference evidence="1 2" key="1">
    <citation type="submission" date="2024-04" db="EMBL/GenBank/DDBJ databases">
        <title>Tritrichomonas musculus Genome.</title>
        <authorList>
            <person name="Alves-Ferreira E."/>
            <person name="Grigg M."/>
            <person name="Lorenzi H."/>
            <person name="Galac M."/>
        </authorList>
    </citation>
    <scope>NUCLEOTIDE SEQUENCE [LARGE SCALE GENOMIC DNA]</scope>
    <source>
        <strain evidence="1 2">EAF2021</strain>
    </source>
</reference>
<protein>
    <submittedName>
        <fullName evidence="1">Uncharacterized protein</fullName>
    </submittedName>
</protein>
<evidence type="ECO:0000313" key="1">
    <source>
        <dbReference type="EMBL" id="KAK8884171.1"/>
    </source>
</evidence>
<dbReference type="Proteomes" id="UP001470230">
    <property type="component" value="Unassembled WGS sequence"/>
</dbReference>
<keyword evidence="2" id="KW-1185">Reference proteome</keyword>
<sequence length="154" mass="18676">MIFDAYFYGRSLEDHFPLAENNPDYLKEKEGKLTESIQYYIDASKHKDEPLVFKDCIHYGKRLEISKIFIICFMNLKLTDYYSLESNFTESQQYFIKAFSNPSLSNNKFQFPFYKYQQNMFSYLRIFNLSFPLFNLTNQPHRESNDYDKETRYI</sequence>